<comment type="cofactor">
    <cofactor evidence="1">
        <name>[4Fe-4S] cluster</name>
        <dbReference type="ChEBI" id="CHEBI:49883"/>
    </cofactor>
</comment>
<protein>
    <recommendedName>
        <fullName evidence="6">Radical SAM core domain-containing protein</fullName>
    </recommendedName>
</protein>
<dbReference type="GO" id="GO:0003824">
    <property type="term" value="F:catalytic activity"/>
    <property type="evidence" value="ECO:0007669"/>
    <property type="project" value="InterPro"/>
</dbReference>
<proteinExistence type="predicted"/>
<gene>
    <name evidence="7" type="ORF">S03H2_53715</name>
</gene>
<sequence>MWAYARVDTVTKPMLEKMKQAGINWIGYGIESASELSLEGVGKHFSRAVIDRAVQAAKEAGMNIVGHLMFGLPDDNLESMQASFDMICKYNFDWVNLYCTMAYPGSKLYEDAIKEGTPLPGIWDGYSQLGYETVPLPTKCLSSKEVLAFRDKVFQ</sequence>
<accession>X1IXD4</accession>
<dbReference type="InterPro" id="IPR051198">
    <property type="entry name" value="BchE-like"/>
</dbReference>
<dbReference type="GO" id="GO:0051536">
    <property type="term" value="F:iron-sulfur cluster binding"/>
    <property type="evidence" value="ECO:0007669"/>
    <property type="project" value="UniProtKB-KW"/>
</dbReference>
<keyword evidence="5" id="KW-0411">Iron-sulfur</keyword>
<evidence type="ECO:0000256" key="2">
    <source>
        <dbReference type="ARBA" id="ARBA00022691"/>
    </source>
</evidence>
<dbReference type="Gene3D" id="3.30.750.200">
    <property type="match status" value="1"/>
</dbReference>
<keyword evidence="4" id="KW-0408">Iron</keyword>
<dbReference type="EMBL" id="BARU01034197">
    <property type="protein sequence ID" value="GAH62203.1"/>
    <property type="molecule type" value="Genomic_DNA"/>
</dbReference>
<evidence type="ECO:0000259" key="6">
    <source>
        <dbReference type="Pfam" id="PF04055"/>
    </source>
</evidence>
<keyword evidence="2" id="KW-0949">S-adenosyl-L-methionine</keyword>
<evidence type="ECO:0000313" key="7">
    <source>
        <dbReference type="EMBL" id="GAH62203.1"/>
    </source>
</evidence>
<keyword evidence="3" id="KW-0479">Metal-binding</keyword>
<dbReference type="GO" id="GO:0005829">
    <property type="term" value="C:cytosol"/>
    <property type="evidence" value="ECO:0007669"/>
    <property type="project" value="TreeGrafter"/>
</dbReference>
<feature type="non-terminal residue" evidence="7">
    <location>
        <position position="155"/>
    </location>
</feature>
<name>X1IXD4_9ZZZZ</name>
<reference evidence="7" key="1">
    <citation type="journal article" date="2014" name="Front. Microbiol.">
        <title>High frequency of phylogenetically diverse reductive dehalogenase-homologous genes in deep subseafloor sedimentary metagenomes.</title>
        <authorList>
            <person name="Kawai M."/>
            <person name="Futagami T."/>
            <person name="Toyoda A."/>
            <person name="Takaki Y."/>
            <person name="Nishi S."/>
            <person name="Hori S."/>
            <person name="Arai W."/>
            <person name="Tsubouchi T."/>
            <person name="Morono Y."/>
            <person name="Uchiyama I."/>
            <person name="Ito T."/>
            <person name="Fujiyama A."/>
            <person name="Inagaki F."/>
            <person name="Takami H."/>
        </authorList>
    </citation>
    <scope>NUCLEOTIDE SEQUENCE</scope>
    <source>
        <strain evidence="7">Expedition CK06-06</strain>
    </source>
</reference>
<dbReference type="AlphaFoldDB" id="X1IXD4"/>
<evidence type="ECO:0000256" key="3">
    <source>
        <dbReference type="ARBA" id="ARBA00022723"/>
    </source>
</evidence>
<evidence type="ECO:0000256" key="5">
    <source>
        <dbReference type="ARBA" id="ARBA00023014"/>
    </source>
</evidence>
<dbReference type="InterPro" id="IPR007197">
    <property type="entry name" value="rSAM"/>
</dbReference>
<feature type="domain" description="Radical SAM core" evidence="6">
    <location>
        <begin position="11"/>
        <end position="86"/>
    </location>
</feature>
<dbReference type="PANTHER" id="PTHR43409:SF16">
    <property type="entry name" value="SLR0320 PROTEIN"/>
    <property type="match status" value="1"/>
</dbReference>
<dbReference type="Pfam" id="PF04055">
    <property type="entry name" value="Radical_SAM"/>
    <property type="match status" value="1"/>
</dbReference>
<evidence type="ECO:0000256" key="4">
    <source>
        <dbReference type="ARBA" id="ARBA00023004"/>
    </source>
</evidence>
<dbReference type="SUPFAM" id="SSF102114">
    <property type="entry name" value="Radical SAM enzymes"/>
    <property type="match status" value="1"/>
</dbReference>
<dbReference type="InterPro" id="IPR058240">
    <property type="entry name" value="rSAM_sf"/>
</dbReference>
<evidence type="ECO:0000256" key="1">
    <source>
        <dbReference type="ARBA" id="ARBA00001966"/>
    </source>
</evidence>
<dbReference type="PANTHER" id="PTHR43409">
    <property type="entry name" value="ANAEROBIC MAGNESIUM-PROTOPORPHYRIN IX MONOMETHYL ESTER CYCLASE-RELATED"/>
    <property type="match status" value="1"/>
</dbReference>
<organism evidence="7">
    <name type="scientific">marine sediment metagenome</name>
    <dbReference type="NCBI Taxonomy" id="412755"/>
    <lineage>
        <taxon>unclassified sequences</taxon>
        <taxon>metagenomes</taxon>
        <taxon>ecological metagenomes</taxon>
    </lineage>
</organism>
<dbReference type="GO" id="GO:0046872">
    <property type="term" value="F:metal ion binding"/>
    <property type="evidence" value="ECO:0007669"/>
    <property type="project" value="UniProtKB-KW"/>
</dbReference>
<comment type="caution">
    <text evidence="7">The sequence shown here is derived from an EMBL/GenBank/DDBJ whole genome shotgun (WGS) entry which is preliminary data.</text>
</comment>